<accession>A0A969PSL3</accession>
<gene>
    <name evidence="1" type="ORF">HCN83_12080</name>
</gene>
<evidence type="ECO:0000313" key="2">
    <source>
        <dbReference type="Proteomes" id="UP000752012"/>
    </source>
</evidence>
<dbReference type="EMBL" id="JAATHJ010000020">
    <property type="protein sequence ID" value="NJP38324.1"/>
    <property type="molecule type" value="Genomic_DNA"/>
</dbReference>
<sequence length="71" mass="8306">MVTMILVGLTLLLLGATLVSYLRHKRFQGSRVHMGLLIHMFFCAHRDYHRIYIHLLNTESARSDLARERPD</sequence>
<organism evidence="1 2">
    <name type="scientific">Alkalicoccus luteus</name>
    <dbReference type="NCBI Taxonomy" id="1237094"/>
    <lineage>
        <taxon>Bacteria</taxon>
        <taxon>Bacillati</taxon>
        <taxon>Bacillota</taxon>
        <taxon>Bacilli</taxon>
        <taxon>Bacillales</taxon>
        <taxon>Bacillaceae</taxon>
        <taxon>Alkalicoccus</taxon>
    </lineage>
</organism>
<protein>
    <submittedName>
        <fullName evidence="1">Uncharacterized protein</fullName>
    </submittedName>
</protein>
<dbReference type="RefSeq" id="WP_168007692.1">
    <property type="nucleotide sequence ID" value="NZ_JAATHJ010000020.1"/>
</dbReference>
<keyword evidence="2" id="KW-1185">Reference proteome</keyword>
<reference evidence="1 2" key="1">
    <citation type="submission" date="2020-03" db="EMBL/GenBank/DDBJ databases">
        <title>Assessment of the enzymatic potential of alkaline-tolerant lipase obtained from Bacillus luteus H11 (technogenic soil) for the bioremediation of saline soils contaminated with petroleum substances.</title>
        <authorList>
            <person name="Kalwasinska A."/>
        </authorList>
    </citation>
    <scope>NUCLEOTIDE SEQUENCE [LARGE SCALE GENOMIC DNA]</scope>
    <source>
        <strain evidence="1 2">H11</strain>
    </source>
</reference>
<name>A0A969PSL3_9BACI</name>
<dbReference type="AlphaFoldDB" id="A0A969PSL3"/>
<evidence type="ECO:0000313" key="1">
    <source>
        <dbReference type="EMBL" id="NJP38324.1"/>
    </source>
</evidence>
<comment type="caution">
    <text evidence="1">The sequence shown here is derived from an EMBL/GenBank/DDBJ whole genome shotgun (WGS) entry which is preliminary data.</text>
</comment>
<proteinExistence type="predicted"/>
<dbReference type="Proteomes" id="UP000752012">
    <property type="component" value="Unassembled WGS sequence"/>
</dbReference>